<feature type="transmembrane region" description="Helical" evidence="1">
    <location>
        <begin position="21"/>
        <end position="38"/>
    </location>
</feature>
<feature type="transmembrane region" description="Helical" evidence="1">
    <location>
        <begin position="50"/>
        <end position="74"/>
    </location>
</feature>
<keyword evidence="3" id="KW-1185">Reference proteome</keyword>
<organism evidence="2 3">
    <name type="scientific">Sphaerobolus stellatus (strain SS14)</name>
    <dbReference type="NCBI Taxonomy" id="990650"/>
    <lineage>
        <taxon>Eukaryota</taxon>
        <taxon>Fungi</taxon>
        <taxon>Dikarya</taxon>
        <taxon>Basidiomycota</taxon>
        <taxon>Agaricomycotina</taxon>
        <taxon>Agaricomycetes</taxon>
        <taxon>Phallomycetidae</taxon>
        <taxon>Geastrales</taxon>
        <taxon>Sphaerobolaceae</taxon>
        <taxon>Sphaerobolus</taxon>
    </lineage>
</organism>
<dbReference type="EMBL" id="KN837211">
    <property type="protein sequence ID" value="KIJ33540.1"/>
    <property type="molecule type" value="Genomic_DNA"/>
</dbReference>
<keyword evidence="1" id="KW-0472">Membrane</keyword>
<gene>
    <name evidence="2" type="ORF">M422DRAFT_35455</name>
</gene>
<evidence type="ECO:0000313" key="2">
    <source>
        <dbReference type="EMBL" id="KIJ33540.1"/>
    </source>
</evidence>
<accession>A0A0C9V7Y5</accession>
<dbReference type="Proteomes" id="UP000054279">
    <property type="component" value="Unassembled WGS sequence"/>
</dbReference>
<sequence>MSRVLAPTPEQLDDCNRRARRDGLLAGVTGGLVSAIYGQRALKLTPRKAMIGGAVAGALSGYFFSQAFLSSYLAQLRQEIVKKNAAATADILVDTAPGTPT</sequence>
<evidence type="ECO:0000313" key="3">
    <source>
        <dbReference type="Proteomes" id="UP000054279"/>
    </source>
</evidence>
<proteinExistence type="predicted"/>
<name>A0A0C9V7Y5_SPHS4</name>
<dbReference type="OrthoDB" id="3352450at2759"/>
<dbReference type="AlphaFoldDB" id="A0A0C9V7Y5"/>
<evidence type="ECO:0000256" key="1">
    <source>
        <dbReference type="SAM" id="Phobius"/>
    </source>
</evidence>
<keyword evidence="1" id="KW-0812">Transmembrane</keyword>
<protein>
    <submittedName>
        <fullName evidence="2">Uncharacterized protein</fullName>
    </submittedName>
</protein>
<reference evidence="2 3" key="1">
    <citation type="submission" date="2014-06" db="EMBL/GenBank/DDBJ databases">
        <title>Evolutionary Origins and Diversification of the Mycorrhizal Mutualists.</title>
        <authorList>
            <consortium name="DOE Joint Genome Institute"/>
            <consortium name="Mycorrhizal Genomics Consortium"/>
            <person name="Kohler A."/>
            <person name="Kuo A."/>
            <person name="Nagy L.G."/>
            <person name="Floudas D."/>
            <person name="Copeland A."/>
            <person name="Barry K.W."/>
            <person name="Cichocki N."/>
            <person name="Veneault-Fourrey C."/>
            <person name="LaButti K."/>
            <person name="Lindquist E.A."/>
            <person name="Lipzen A."/>
            <person name="Lundell T."/>
            <person name="Morin E."/>
            <person name="Murat C."/>
            <person name="Riley R."/>
            <person name="Ohm R."/>
            <person name="Sun H."/>
            <person name="Tunlid A."/>
            <person name="Henrissat B."/>
            <person name="Grigoriev I.V."/>
            <person name="Hibbett D.S."/>
            <person name="Martin F."/>
        </authorList>
    </citation>
    <scope>NUCLEOTIDE SEQUENCE [LARGE SCALE GENOMIC DNA]</scope>
    <source>
        <strain evidence="2 3">SS14</strain>
    </source>
</reference>
<dbReference type="HOGENOM" id="CLU_172682_1_0_1"/>
<keyword evidence="1" id="KW-1133">Transmembrane helix</keyword>